<protein>
    <recommendedName>
        <fullName evidence="4">ADAMTS/ADAMTS-like Spacer 1 domain-containing protein</fullName>
    </recommendedName>
</protein>
<evidence type="ECO:0000313" key="6">
    <source>
        <dbReference type="Proteomes" id="UP000261540"/>
    </source>
</evidence>
<keyword evidence="6" id="KW-1185">Reference proteome</keyword>
<feature type="compositionally biased region" description="Pro residues" evidence="3">
    <location>
        <begin position="163"/>
        <end position="172"/>
    </location>
</feature>
<dbReference type="GO" id="GO:0031012">
    <property type="term" value="C:extracellular matrix"/>
    <property type="evidence" value="ECO:0007669"/>
    <property type="project" value="TreeGrafter"/>
</dbReference>
<dbReference type="InterPro" id="IPR050439">
    <property type="entry name" value="ADAMTS_ADAMTS-like"/>
</dbReference>
<evidence type="ECO:0000256" key="2">
    <source>
        <dbReference type="ARBA" id="ARBA00022525"/>
    </source>
</evidence>
<dbReference type="Ensembl" id="ENSPKIT00000018638.1">
    <property type="protein sequence ID" value="ENSPKIP00000037664.1"/>
    <property type="gene ID" value="ENSPKIG00000015751.1"/>
</dbReference>
<proteinExistence type="predicted"/>
<dbReference type="Proteomes" id="UP000261540">
    <property type="component" value="Unplaced"/>
</dbReference>
<dbReference type="FunFam" id="2.60.120.830:FF:000001">
    <property type="entry name" value="A disintegrin and metalloproteinase with thrombospondin motifs 1"/>
    <property type="match status" value="1"/>
</dbReference>
<reference evidence="5" key="2">
    <citation type="submission" date="2025-09" db="UniProtKB">
        <authorList>
            <consortium name="Ensembl"/>
        </authorList>
    </citation>
    <scope>IDENTIFICATION</scope>
</reference>
<reference evidence="5" key="1">
    <citation type="submission" date="2025-08" db="UniProtKB">
        <authorList>
            <consortium name="Ensembl"/>
        </authorList>
    </citation>
    <scope>IDENTIFICATION</scope>
</reference>
<keyword evidence="2" id="KW-0964">Secreted</keyword>
<sequence length="193" mass="21222">MDGPHKEMKRVFVCVPGVPDHPPPPQEVGCDYGINSNAVEDRCGVCLGDGSSCQTVRRSFDEGEGYVDVGLIPEGARDIVVQEVEEAANFLALRGQDTEEYYLNGRYIIQWKGEYEAGGATFYYERSGNLENLTSPGPTREPIMIQVQTLLWLGGTACGRRLPPSPTPPQCPLPRHLQKPQRLPHGHPPTALP</sequence>
<evidence type="ECO:0000256" key="1">
    <source>
        <dbReference type="ARBA" id="ARBA00004613"/>
    </source>
</evidence>
<evidence type="ECO:0000256" key="3">
    <source>
        <dbReference type="SAM" id="MobiDB-lite"/>
    </source>
</evidence>
<dbReference type="Pfam" id="PF05986">
    <property type="entry name" value="ADAMTS_spacer1"/>
    <property type="match status" value="1"/>
</dbReference>
<name>A0A3B3T486_9TELE</name>
<dbReference type="Gene3D" id="2.60.120.830">
    <property type="match status" value="1"/>
</dbReference>
<dbReference type="PANTHER" id="PTHR13723:SF189">
    <property type="entry name" value="A DISINTEGRIN AND METALLOPROTEINASE WITH THROMBOSPONDIN MOTIFS 12"/>
    <property type="match status" value="1"/>
</dbReference>
<organism evidence="5 6">
    <name type="scientific">Paramormyrops kingsleyae</name>
    <dbReference type="NCBI Taxonomy" id="1676925"/>
    <lineage>
        <taxon>Eukaryota</taxon>
        <taxon>Metazoa</taxon>
        <taxon>Chordata</taxon>
        <taxon>Craniata</taxon>
        <taxon>Vertebrata</taxon>
        <taxon>Euteleostomi</taxon>
        <taxon>Actinopterygii</taxon>
        <taxon>Neopterygii</taxon>
        <taxon>Teleostei</taxon>
        <taxon>Osteoglossocephala</taxon>
        <taxon>Osteoglossomorpha</taxon>
        <taxon>Osteoglossiformes</taxon>
        <taxon>Mormyridae</taxon>
        <taxon>Paramormyrops</taxon>
    </lineage>
</organism>
<dbReference type="GO" id="GO:0030198">
    <property type="term" value="P:extracellular matrix organization"/>
    <property type="evidence" value="ECO:0007669"/>
    <property type="project" value="TreeGrafter"/>
</dbReference>
<dbReference type="GeneTree" id="ENSGT00940000155855"/>
<feature type="region of interest" description="Disordered" evidence="3">
    <location>
        <begin position="158"/>
        <end position="193"/>
    </location>
</feature>
<evidence type="ECO:0000313" key="5">
    <source>
        <dbReference type="Ensembl" id="ENSPKIP00000037664.1"/>
    </source>
</evidence>
<dbReference type="GO" id="GO:0005576">
    <property type="term" value="C:extracellular region"/>
    <property type="evidence" value="ECO:0007669"/>
    <property type="project" value="UniProtKB-SubCell"/>
</dbReference>
<dbReference type="PANTHER" id="PTHR13723">
    <property type="entry name" value="ADAMTS A DISINTEGRIN AND METALLOPROTEASE WITH THROMBOSPONDIN MOTIFS PROTEASE"/>
    <property type="match status" value="1"/>
</dbReference>
<dbReference type="GO" id="GO:0006508">
    <property type="term" value="P:proteolysis"/>
    <property type="evidence" value="ECO:0007669"/>
    <property type="project" value="TreeGrafter"/>
</dbReference>
<accession>A0A3B3T486</accession>
<evidence type="ECO:0000259" key="4">
    <source>
        <dbReference type="Pfam" id="PF05986"/>
    </source>
</evidence>
<dbReference type="InterPro" id="IPR010294">
    <property type="entry name" value="ADAMTS_spacer1"/>
</dbReference>
<dbReference type="GO" id="GO:0004222">
    <property type="term" value="F:metalloendopeptidase activity"/>
    <property type="evidence" value="ECO:0007669"/>
    <property type="project" value="TreeGrafter"/>
</dbReference>
<feature type="compositionally biased region" description="Basic residues" evidence="3">
    <location>
        <begin position="176"/>
        <end position="185"/>
    </location>
</feature>
<feature type="domain" description="ADAMTS/ADAMTS-like Spacer 1" evidence="4">
    <location>
        <begin position="56"/>
        <end position="147"/>
    </location>
</feature>
<comment type="subcellular location">
    <subcellularLocation>
        <location evidence="1">Secreted</location>
    </subcellularLocation>
</comment>
<dbReference type="AlphaFoldDB" id="A0A3B3T486"/>